<dbReference type="HOGENOM" id="CLU_153787_0_0_10"/>
<dbReference type="AlphaFoldDB" id="I3C9A7"/>
<organism evidence="1 2">
    <name type="scientific">Galbibacter orientalis DSM 19592</name>
    <dbReference type="NCBI Taxonomy" id="926559"/>
    <lineage>
        <taxon>Bacteria</taxon>
        <taxon>Pseudomonadati</taxon>
        <taxon>Bacteroidota</taxon>
        <taxon>Flavobacteriia</taxon>
        <taxon>Flavobacteriales</taxon>
        <taxon>Flavobacteriaceae</taxon>
        <taxon>Galbibacter</taxon>
    </lineage>
</organism>
<evidence type="ECO:0000313" key="1">
    <source>
        <dbReference type="EMBL" id="EIJ40200.1"/>
    </source>
</evidence>
<evidence type="ECO:0000313" key="2">
    <source>
        <dbReference type="Proteomes" id="UP000004690"/>
    </source>
</evidence>
<reference evidence="1 2" key="1">
    <citation type="submission" date="2012-02" db="EMBL/GenBank/DDBJ databases">
        <title>Improved High-Quality Draft genome of Joostella marina DSM 19592.</title>
        <authorList>
            <consortium name="US DOE Joint Genome Institute (JGI-PGF)"/>
            <person name="Lucas S."/>
            <person name="Copeland A."/>
            <person name="Lapidus A."/>
            <person name="Bruce D."/>
            <person name="Goodwin L."/>
            <person name="Pitluck S."/>
            <person name="Peters L."/>
            <person name="Chertkov O."/>
            <person name="Ovchinnikova G."/>
            <person name="Kyrpides N."/>
            <person name="Mavromatis K."/>
            <person name="Detter J.C."/>
            <person name="Han C."/>
            <person name="Land M."/>
            <person name="Hauser L."/>
            <person name="Markowitz V."/>
            <person name="Cheng J.-F."/>
            <person name="Hugenholtz P."/>
            <person name="Woyke T."/>
            <person name="Wu D."/>
            <person name="Tindall B."/>
            <person name="Brambilla E."/>
            <person name="Klenk H.-P."/>
            <person name="Eisen J.A."/>
        </authorList>
    </citation>
    <scope>NUCLEOTIDE SEQUENCE [LARGE SCALE GENOMIC DNA]</scope>
    <source>
        <strain evidence="1 2">DSM 19592</strain>
    </source>
</reference>
<sequence>MNFLKSIFGGSEENKESSLDWNALNDVSQFEKIKEESKSICVVVFKHSTRCGISRFALNNFEATYKIPTDDAKLYFLDILNHRDVSNAVAKEFGVIHESPQLLIIKNGKVVYNESHGQIDAEEIAKFI</sequence>
<dbReference type="Pfam" id="PF11009">
    <property type="entry name" value="BrxC"/>
    <property type="match status" value="1"/>
</dbReference>
<dbReference type="CDD" id="cd02947">
    <property type="entry name" value="TRX_family"/>
    <property type="match status" value="1"/>
</dbReference>
<dbReference type="RefSeq" id="WP_008614306.1">
    <property type="nucleotide sequence ID" value="NZ_JH651379.1"/>
</dbReference>
<dbReference type="STRING" id="926559.JoomaDRAFT_3254"/>
<proteinExistence type="predicted"/>
<dbReference type="SUPFAM" id="SSF52833">
    <property type="entry name" value="Thioredoxin-like"/>
    <property type="match status" value="1"/>
</dbReference>
<gene>
    <name evidence="1" type="ORF">JoomaDRAFT_3254</name>
</gene>
<name>I3C9A7_9FLAO</name>
<keyword evidence="2" id="KW-1185">Reference proteome</keyword>
<dbReference type="eggNOG" id="COG3118">
    <property type="taxonomic scope" value="Bacteria"/>
</dbReference>
<dbReference type="InterPro" id="IPR036249">
    <property type="entry name" value="Thioredoxin-like_sf"/>
</dbReference>
<protein>
    <submittedName>
        <fullName evidence="1">Bacillithiol system protein YtxJ</fullName>
    </submittedName>
</protein>
<dbReference type="Proteomes" id="UP000004690">
    <property type="component" value="Unassembled WGS sequence"/>
</dbReference>
<dbReference type="OrthoDB" id="677051at2"/>
<dbReference type="EMBL" id="JH651379">
    <property type="protein sequence ID" value="EIJ40200.1"/>
    <property type="molecule type" value="Genomic_DNA"/>
</dbReference>
<dbReference type="Gene3D" id="3.40.30.10">
    <property type="entry name" value="Glutaredoxin"/>
    <property type="match status" value="1"/>
</dbReference>
<dbReference type="InterPro" id="IPR022551">
    <property type="entry name" value="BrxC"/>
</dbReference>
<accession>I3C9A7</accession>
<dbReference type="NCBIfam" id="TIGR04019">
    <property type="entry name" value="B_thiol_YtxJ"/>
    <property type="match status" value="1"/>
</dbReference>